<protein>
    <submittedName>
        <fullName evidence="2">Uncharacterized protein</fullName>
    </submittedName>
</protein>
<sequence length="49" mass="5389">MFTDESRSLEEETRTLDAHGDSHLSLGSGAQQQNQRSFSTQPWTAAAAH</sequence>
<feature type="region of interest" description="Disordered" evidence="1">
    <location>
        <begin position="1"/>
        <end position="49"/>
    </location>
</feature>
<organism evidence="2 3">
    <name type="scientific">Scophthalmus maximus</name>
    <name type="common">Turbot</name>
    <name type="synonym">Psetta maxima</name>
    <dbReference type="NCBI Taxonomy" id="52904"/>
    <lineage>
        <taxon>Eukaryota</taxon>
        <taxon>Metazoa</taxon>
        <taxon>Chordata</taxon>
        <taxon>Craniata</taxon>
        <taxon>Vertebrata</taxon>
        <taxon>Euteleostomi</taxon>
        <taxon>Actinopterygii</taxon>
        <taxon>Neopterygii</taxon>
        <taxon>Teleostei</taxon>
        <taxon>Neoteleostei</taxon>
        <taxon>Acanthomorphata</taxon>
        <taxon>Carangaria</taxon>
        <taxon>Pleuronectiformes</taxon>
        <taxon>Pleuronectoidei</taxon>
        <taxon>Scophthalmidae</taxon>
        <taxon>Scophthalmus</taxon>
    </lineage>
</organism>
<keyword evidence="3" id="KW-1185">Reference proteome</keyword>
<feature type="compositionally biased region" description="Basic and acidic residues" evidence="1">
    <location>
        <begin position="1"/>
        <end position="22"/>
    </location>
</feature>
<dbReference type="AlphaFoldDB" id="A0A2U9C192"/>
<evidence type="ECO:0000256" key="1">
    <source>
        <dbReference type="SAM" id="MobiDB-lite"/>
    </source>
</evidence>
<proteinExistence type="predicted"/>
<reference evidence="2 3" key="1">
    <citation type="submission" date="2017-12" db="EMBL/GenBank/DDBJ databases">
        <title>Integrating genomic resources of turbot (Scophthalmus maximus) in depth evaluation of genetic and physical mapping variation across individuals.</title>
        <authorList>
            <person name="Martinez P."/>
        </authorList>
    </citation>
    <scope>NUCLEOTIDE SEQUENCE [LARGE SCALE GENOMIC DNA]</scope>
</reference>
<gene>
    <name evidence="2" type="ORF">SMAX5B_001013</name>
</gene>
<dbReference type="EMBL" id="CP026253">
    <property type="protein sequence ID" value="AWP10387.1"/>
    <property type="molecule type" value="Genomic_DNA"/>
</dbReference>
<dbReference type="Proteomes" id="UP000246464">
    <property type="component" value="Chromosome 11"/>
</dbReference>
<name>A0A2U9C192_SCOMX</name>
<feature type="compositionally biased region" description="Polar residues" evidence="1">
    <location>
        <begin position="28"/>
        <end position="43"/>
    </location>
</feature>
<evidence type="ECO:0000313" key="3">
    <source>
        <dbReference type="Proteomes" id="UP000246464"/>
    </source>
</evidence>
<evidence type="ECO:0000313" key="2">
    <source>
        <dbReference type="EMBL" id="AWP10387.1"/>
    </source>
</evidence>
<accession>A0A2U9C192</accession>